<evidence type="ECO:0000313" key="1">
    <source>
        <dbReference type="EMBL" id="MBD2529358.1"/>
    </source>
</evidence>
<dbReference type="Proteomes" id="UP000623440">
    <property type="component" value="Unassembled WGS sequence"/>
</dbReference>
<protein>
    <submittedName>
        <fullName evidence="1">Helix-turn-helix domain-containing protein</fullName>
    </submittedName>
</protein>
<comment type="caution">
    <text evidence="1">The sequence shown here is derived from an EMBL/GenBank/DDBJ whole genome shotgun (WGS) entry which is preliminary data.</text>
</comment>
<dbReference type="SUPFAM" id="SSF46894">
    <property type="entry name" value="C-terminal effector domain of the bipartite response regulators"/>
    <property type="match status" value="1"/>
</dbReference>
<proteinExistence type="predicted"/>
<organism evidence="1 2">
    <name type="scientific">Nostoc flagelliforme FACHB-838</name>
    <dbReference type="NCBI Taxonomy" id="2692904"/>
    <lineage>
        <taxon>Bacteria</taxon>
        <taxon>Bacillati</taxon>
        <taxon>Cyanobacteriota</taxon>
        <taxon>Cyanophyceae</taxon>
        <taxon>Nostocales</taxon>
        <taxon>Nostocaceae</taxon>
        <taxon>Nostoc</taxon>
    </lineage>
</organism>
<accession>A0ABR8DJ85</accession>
<sequence>MDDLKQLDKYAFQVLTMSREGYSSRQIAQQFHLSYKTVKDIVERFSHWR</sequence>
<dbReference type="RefSeq" id="WP_190939962.1">
    <property type="nucleotide sequence ID" value="NZ_JACJSI010000009.1"/>
</dbReference>
<evidence type="ECO:0000313" key="2">
    <source>
        <dbReference type="Proteomes" id="UP000623440"/>
    </source>
</evidence>
<reference evidence="1 2" key="1">
    <citation type="journal article" date="2020" name="ISME J.">
        <title>Comparative genomics reveals insights into cyanobacterial evolution and habitat adaptation.</title>
        <authorList>
            <person name="Chen M.Y."/>
            <person name="Teng W.K."/>
            <person name="Zhao L."/>
            <person name="Hu C.X."/>
            <person name="Zhou Y.K."/>
            <person name="Han B.P."/>
            <person name="Song L.R."/>
            <person name="Shu W.S."/>
        </authorList>
    </citation>
    <scope>NUCLEOTIDE SEQUENCE [LARGE SCALE GENOMIC DNA]</scope>
    <source>
        <strain evidence="1 2">FACHB-838</strain>
    </source>
</reference>
<dbReference type="InterPro" id="IPR016032">
    <property type="entry name" value="Sig_transdc_resp-reg_C-effctor"/>
</dbReference>
<dbReference type="InterPro" id="IPR036388">
    <property type="entry name" value="WH-like_DNA-bd_sf"/>
</dbReference>
<dbReference type="EMBL" id="JACJSI010000009">
    <property type="protein sequence ID" value="MBD2529358.1"/>
    <property type="molecule type" value="Genomic_DNA"/>
</dbReference>
<gene>
    <name evidence="1" type="ORF">H6G97_07155</name>
</gene>
<dbReference type="Gene3D" id="1.10.10.10">
    <property type="entry name" value="Winged helix-like DNA-binding domain superfamily/Winged helix DNA-binding domain"/>
    <property type="match status" value="1"/>
</dbReference>
<keyword evidence="2" id="KW-1185">Reference proteome</keyword>
<name>A0ABR8DJ85_9NOSO</name>
<dbReference type="Pfam" id="PF13384">
    <property type="entry name" value="HTH_23"/>
    <property type="match status" value="1"/>
</dbReference>